<keyword evidence="3" id="KW-1185">Reference proteome</keyword>
<evidence type="ECO:0000313" key="2">
    <source>
        <dbReference type="EMBL" id="CAK9082229.1"/>
    </source>
</evidence>
<keyword evidence="2" id="KW-0808">Transferase</keyword>
<dbReference type="GO" id="GO:0016301">
    <property type="term" value="F:kinase activity"/>
    <property type="evidence" value="ECO:0007669"/>
    <property type="project" value="UniProtKB-KW"/>
</dbReference>
<feature type="region of interest" description="Disordered" evidence="1">
    <location>
        <begin position="1"/>
        <end position="52"/>
    </location>
</feature>
<gene>
    <name evidence="2" type="ORF">SCF082_LOCUS39096</name>
</gene>
<comment type="caution">
    <text evidence="2">The sequence shown here is derived from an EMBL/GenBank/DDBJ whole genome shotgun (WGS) entry which is preliminary data.</text>
</comment>
<dbReference type="EMBL" id="CAXAMM010038934">
    <property type="protein sequence ID" value="CAK9082229.1"/>
    <property type="molecule type" value="Genomic_DNA"/>
</dbReference>
<name>A0ABP0Q1Z2_9DINO</name>
<reference evidence="2 3" key="1">
    <citation type="submission" date="2024-02" db="EMBL/GenBank/DDBJ databases">
        <authorList>
            <person name="Chen Y."/>
            <person name="Shah S."/>
            <person name="Dougan E. K."/>
            <person name="Thang M."/>
            <person name="Chan C."/>
        </authorList>
    </citation>
    <scope>NUCLEOTIDE SEQUENCE [LARGE SCALE GENOMIC DNA]</scope>
</reference>
<feature type="region of interest" description="Disordered" evidence="1">
    <location>
        <begin position="160"/>
        <end position="190"/>
    </location>
</feature>
<keyword evidence="2" id="KW-0418">Kinase</keyword>
<accession>A0ABP0Q1Z2</accession>
<sequence length="233" mass="25600">MGCSQSAAGVKGPSLEQKQDRNDAVHTFGQTVERKKAKESAKDKDPKEAGVDEKIAELNKCKIQIGERSEAECAPPEVQLDFDSWKHEVDSADLKNMKAGHVLPVNKAAQQYFNKKTQKSLIELVEDPSSLKKSVNMRRMEMEEVASYCAASSLNGIPENDTIKAKAQADRGSKEKKRLGQNGQKSPEIPSILVHCTRSCQSPFRIQKGYLSGPRNYFGTAGYAVPSAKEAQS</sequence>
<organism evidence="2 3">
    <name type="scientific">Durusdinium trenchii</name>
    <dbReference type="NCBI Taxonomy" id="1381693"/>
    <lineage>
        <taxon>Eukaryota</taxon>
        <taxon>Sar</taxon>
        <taxon>Alveolata</taxon>
        <taxon>Dinophyceae</taxon>
        <taxon>Suessiales</taxon>
        <taxon>Symbiodiniaceae</taxon>
        <taxon>Durusdinium</taxon>
    </lineage>
</organism>
<feature type="compositionally biased region" description="Basic and acidic residues" evidence="1">
    <location>
        <begin position="32"/>
        <end position="52"/>
    </location>
</feature>
<protein>
    <submittedName>
        <fullName evidence="2">Protein kinase domain-containing protein</fullName>
    </submittedName>
</protein>
<dbReference type="Proteomes" id="UP001642464">
    <property type="component" value="Unassembled WGS sequence"/>
</dbReference>
<proteinExistence type="predicted"/>
<evidence type="ECO:0000313" key="3">
    <source>
        <dbReference type="Proteomes" id="UP001642464"/>
    </source>
</evidence>
<evidence type="ECO:0000256" key="1">
    <source>
        <dbReference type="SAM" id="MobiDB-lite"/>
    </source>
</evidence>
<feature type="compositionally biased region" description="Basic and acidic residues" evidence="1">
    <location>
        <begin position="161"/>
        <end position="173"/>
    </location>
</feature>